<dbReference type="AlphaFoldDB" id="A0A5M9JPN2"/>
<evidence type="ECO:0000313" key="2">
    <source>
        <dbReference type="Proteomes" id="UP000322873"/>
    </source>
</evidence>
<dbReference type="EMBL" id="VICG01000008">
    <property type="protein sequence ID" value="KAA8569762.1"/>
    <property type="molecule type" value="Genomic_DNA"/>
</dbReference>
<accession>A0A5M9JPN2</accession>
<comment type="caution">
    <text evidence="1">The sequence shown here is derived from an EMBL/GenBank/DDBJ whole genome shotgun (WGS) entry which is preliminary data.</text>
</comment>
<protein>
    <submittedName>
        <fullName evidence="1">Uncharacterized protein</fullName>
    </submittedName>
</protein>
<reference evidence="1 2" key="1">
    <citation type="submission" date="2019-06" db="EMBL/GenBank/DDBJ databases">
        <title>Genome Sequence of the Brown Rot Fungal Pathogen Monilinia fructicola.</title>
        <authorList>
            <person name="De Miccolis Angelini R.M."/>
            <person name="Landi L."/>
            <person name="Abate D."/>
            <person name="Pollastro S."/>
            <person name="Romanazzi G."/>
            <person name="Faretra F."/>
        </authorList>
    </citation>
    <scope>NUCLEOTIDE SEQUENCE [LARGE SCALE GENOMIC DNA]</scope>
    <source>
        <strain evidence="1 2">Mfrc123</strain>
    </source>
</reference>
<organism evidence="1 2">
    <name type="scientific">Monilinia fructicola</name>
    <name type="common">Brown rot fungus</name>
    <name type="synonym">Ciboria fructicola</name>
    <dbReference type="NCBI Taxonomy" id="38448"/>
    <lineage>
        <taxon>Eukaryota</taxon>
        <taxon>Fungi</taxon>
        <taxon>Dikarya</taxon>
        <taxon>Ascomycota</taxon>
        <taxon>Pezizomycotina</taxon>
        <taxon>Leotiomycetes</taxon>
        <taxon>Helotiales</taxon>
        <taxon>Sclerotiniaceae</taxon>
        <taxon>Monilinia</taxon>
    </lineage>
</organism>
<sequence length="116" mass="13821">MRCTKEQTNVCIGFPKKKEEKRRNQSLRWISNLLRLVEIIYSNEKLSPNLRNDLAIFSLFGNHCLLTYYLNLKFIICRERWILTLLRLPLDILTLNRTNRPIELVSTSLVEETWLA</sequence>
<name>A0A5M9JPN2_MONFR</name>
<gene>
    <name evidence="1" type="ORF">EYC84_001344</name>
</gene>
<dbReference type="Proteomes" id="UP000322873">
    <property type="component" value="Unassembled WGS sequence"/>
</dbReference>
<proteinExistence type="predicted"/>
<evidence type="ECO:0000313" key="1">
    <source>
        <dbReference type="EMBL" id="KAA8569762.1"/>
    </source>
</evidence>
<keyword evidence="2" id="KW-1185">Reference proteome</keyword>